<name>A0ABV8AD30_9DEIO</name>
<organism evidence="1 2">
    <name type="scientific">Deinococcus antarcticus</name>
    <dbReference type="NCBI Taxonomy" id="1298767"/>
    <lineage>
        <taxon>Bacteria</taxon>
        <taxon>Thermotogati</taxon>
        <taxon>Deinococcota</taxon>
        <taxon>Deinococci</taxon>
        <taxon>Deinococcales</taxon>
        <taxon>Deinococcaceae</taxon>
        <taxon>Deinococcus</taxon>
    </lineage>
</organism>
<dbReference type="EMBL" id="JBHRZF010000232">
    <property type="protein sequence ID" value="MFC3863146.1"/>
    <property type="molecule type" value="Genomic_DNA"/>
</dbReference>
<gene>
    <name evidence="1" type="ORF">ACFOPQ_20500</name>
</gene>
<reference evidence="2" key="1">
    <citation type="journal article" date="2019" name="Int. J. Syst. Evol. Microbiol.">
        <title>The Global Catalogue of Microorganisms (GCM) 10K type strain sequencing project: providing services to taxonomists for standard genome sequencing and annotation.</title>
        <authorList>
            <consortium name="The Broad Institute Genomics Platform"/>
            <consortium name="The Broad Institute Genome Sequencing Center for Infectious Disease"/>
            <person name="Wu L."/>
            <person name="Ma J."/>
        </authorList>
    </citation>
    <scope>NUCLEOTIDE SEQUENCE [LARGE SCALE GENOMIC DNA]</scope>
    <source>
        <strain evidence="2">CCTCC AB 2013263</strain>
    </source>
</reference>
<comment type="caution">
    <text evidence="1">The sequence shown here is derived from an EMBL/GenBank/DDBJ whole genome shotgun (WGS) entry which is preliminary data.</text>
</comment>
<dbReference type="Proteomes" id="UP001595748">
    <property type="component" value="Unassembled WGS sequence"/>
</dbReference>
<accession>A0ABV8AD30</accession>
<evidence type="ECO:0000313" key="1">
    <source>
        <dbReference type="EMBL" id="MFC3863146.1"/>
    </source>
</evidence>
<keyword evidence="2" id="KW-1185">Reference proteome</keyword>
<proteinExistence type="predicted"/>
<evidence type="ECO:0000313" key="2">
    <source>
        <dbReference type="Proteomes" id="UP001595748"/>
    </source>
</evidence>
<protein>
    <submittedName>
        <fullName evidence="1">Uncharacterized protein</fullName>
    </submittedName>
</protein>
<dbReference type="RefSeq" id="WP_380081080.1">
    <property type="nucleotide sequence ID" value="NZ_JBHRZF010000232.1"/>
</dbReference>
<sequence>MTQKPQQQPQTQFYLVGKVPVEWSEEPDGSVTVRAFNPLLGGFVTDARYYGAVQFEDMGRVQRIDRAAFEQAVRELQAAYSVPA</sequence>